<dbReference type="AlphaFoldDB" id="A0A7L0W0Y0"/>
<dbReference type="PANTHER" id="PTHR16483">
    <property type="entry name" value="GASTROKINE 1"/>
    <property type="match status" value="1"/>
</dbReference>
<keyword evidence="2" id="KW-0732">Signal</keyword>
<keyword evidence="1" id="KW-1015">Disulfide bond</keyword>
<feature type="non-terminal residue" evidence="4">
    <location>
        <position position="1"/>
    </location>
</feature>
<evidence type="ECO:0000313" key="4">
    <source>
        <dbReference type="EMBL" id="NXL85053.1"/>
    </source>
</evidence>
<dbReference type="InterPro" id="IPR051772">
    <property type="entry name" value="Gastrokine"/>
</dbReference>
<dbReference type="SMART" id="SM01039">
    <property type="entry name" value="BRICHOS"/>
    <property type="match status" value="1"/>
</dbReference>
<dbReference type="EMBL" id="VXAV01002119">
    <property type="protein sequence ID" value="NXL85053.1"/>
    <property type="molecule type" value="Genomic_DNA"/>
</dbReference>
<evidence type="ECO:0000259" key="3">
    <source>
        <dbReference type="PROSITE" id="PS50869"/>
    </source>
</evidence>
<gene>
    <name evidence="4" type="primary">Gkn1</name>
    <name evidence="4" type="ORF">ALELAT_R14012</name>
</gene>
<evidence type="ECO:0000256" key="1">
    <source>
        <dbReference type="ARBA" id="ARBA00023157"/>
    </source>
</evidence>
<dbReference type="Proteomes" id="UP000562322">
    <property type="component" value="Unassembled WGS sequence"/>
</dbReference>
<proteinExistence type="predicted"/>
<reference evidence="4 5" key="1">
    <citation type="submission" date="2019-09" db="EMBL/GenBank/DDBJ databases">
        <title>Bird 10,000 Genomes (B10K) Project - Family phase.</title>
        <authorList>
            <person name="Zhang G."/>
        </authorList>
    </citation>
    <scope>NUCLEOTIDE SEQUENCE [LARGE SCALE GENOMIC DNA]</scope>
    <source>
        <strain evidence="4">B10K-DU-001-39</strain>
        <tissue evidence="4">Muscle</tissue>
    </source>
</reference>
<keyword evidence="5" id="KW-1185">Reference proteome</keyword>
<protein>
    <submittedName>
        <fullName evidence="4">GKN1 protein</fullName>
    </submittedName>
</protein>
<evidence type="ECO:0000256" key="2">
    <source>
        <dbReference type="SAM" id="SignalP"/>
    </source>
</evidence>
<organism evidence="4 5">
    <name type="scientific">Alectura lathami</name>
    <name type="common">Australian brush turkey</name>
    <dbReference type="NCBI Taxonomy" id="81907"/>
    <lineage>
        <taxon>Eukaryota</taxon>
        <taxon>Metazoa</taxon>
        <taxon>Chordata</taxon>
        <taxon>Craniata</taxon>
        <taxon>Vertebrata</taxon>
        <taxon>Euteleostomi</taxon>
        <taxon>Archelosauria</taxon>
        <taxon>Archosauria</taxon>
        <taxon>Dinosauria</taxon>
        <taxon>Saurischia</taxon>
        <taxon>Theropoda</taxon>
        <taxon>Coelurosauria</taxon>
        <taxon>Aves</taxon>
        <taxon>Neognathae</taxon>
        <taxon>Galloanserae</taxon>
        <taxon>Galliformes</taxon>
        <taxon>Megapodiidae</taxon>
        <taxon>Alectura</taxon>
    </lineage>
</organism>
<accession>A0A7L0W0Y0</accession>
<feature type="non-terminal residue" evidence="4">
    <location>
        <position position="187"/>
    </location>
</feature>
<dbReference type="Gene3D" id="3.30.390.150">
    <property type="match status" value="1"/>
</dbReference>
<feature type="domain" description="BRICHOS" evidence="3">
    <location>
        <begin position="60"/>
        <end position="154"/>
    </location>
</feature>
<sequence length="187" mass="21448">FQIVAAVLLGLVLTPAFAEYQFQDTKIHRRPSLHRTIQVGLGYQILTIDSDDLLAIIEQKGNQESWKTVWNYQTGYIASRLVPEGVCYISRMNRLVMPTLNSISLLADESKNVKGERLASREIRYYVTRRPVRELRSYGSEIYNLCRGYVTYTASEEQQPTGSQVLYNQDSCNRLNVLNLLGIDYCQ</sequence>
<feature type="chain" id="PRO_5029854602" evidence="2">
    <location>
        <begin position="19"/>
        <end position="187"/>
    </location>
</feature>
<dbReference type="InterPro" id="IPR007084">
    <property type="entry name" value="BRICHOS_dom"/>
</dbReference>
<dbReference type="Pfam" id="PF04089">
    <property type="entry name" value="BRICHOS"/>
    <property type="match status" value="1"/>
</dbReference>
<evidence type="ECO:0000313" key="5">
    <source>
        <dbReference type="Proteomes" id="UP000562322"/>
    </source>
</evidence>
<feature type="signal peptide" evidence="2">
    <location>
        <begin position="1"/>
        <end position="18"/>
    </location>
</feature>
<dbReference type="OrthoDB" id="8674753at2759"/>
<comment type="caution">
    <text evidence="4">The sequence shown here is derived from an EMBL/GenBank/DDBJ whole genome shotgun (WGS) entry which is preliminary data.</text>
</comment>
<name>A0A7L0W0Y0_ALELA</name>
<dbReference type="PROSITE" id="PS50869">
    <property type="entry name" value="BRICHOS"/>
    <property type="match status" value="1"/>
</dbReference>